<proteinExistence type="inferred from homology"/>
<name>A0A840EYJ4_9ACTN</name>
<dbReference type="GO" id="GO:0016788">
    <property type="term" value="F:hydrolase activity, acting on ester bonds"/>
    <property type="evidence" value="ECO:0007669"/>
    <property type="project" value="InterPro"/>
</dbReference>
<evidence type="ECO:0000313" key="6">
    <source>
        <dbReference type="EMBL" id="MBB4134059.1"/>
    </source>
</evidence>
<evidence type="ECO:0000256" key="2">
    <source>
        <dbReference type="ARBA" id="ARBA00022801"/>
    </source>
</evidence>
<keyword evidence="1 4" id="KW-0479">Metal-binding</keyword>
<dbReference type="InterPro" id="IPR032466">
    <property type="entry name" value="Metal_Hydrolase"/>
</dbReference>
<feature type="binding site" evidence="4">
    <location>
        <position position="198"/>
    </location>
    <ligand>
        <name>Zn(2+)</name>
        <dbReference type="ChEBI" id="CHEBI:29105"/>
        <label>2</label>
    </ligand>
</feature>
<protein>
    <submittedName>
        <fullName evidence="6">Phosphotriesterase-related protein</fullName>
    </submittedName>
</protein>
<dbReference type="PROSITE" id="PS01322">
    <property type="entry name" value="PHOSPHOTRIESTERASE_1"/>
    <property type="match status" value="1"/>
</dbReference>
<feature type="binding site" evidence="4">
    <location>
        <position position="22"/>
    </location>
    <ligand>
        <name>Zn(2+)</name>
        <dbReference type="ChEBI" id="CHEBI:29105"/>
        <label>1</label>
    </ligand>
</feature>
<evidence type="ECO:0000313" key="7">
    <source>
        <dbReference type="Proteomes" id="UP000551501"/>
    </source>
</evidence>
<sequence length="306" mass="33616">MAIIRTVLRDIEPEELGVTLCHEHLFTGPPLWARSKDSDMVLADVDAAIGESRDFAAVDGGALIEMTTEDYGRDIEGLLAVARAASPHLISATGYQKGIYYPESAETESVDDIAARFVSDIVEGVDDTDARSGVIKFGTCRTDEIRGDERKVQEAVASAHLQTGAPIATHCQAGTLGDAQVERFRDLGVAPDRILIGHLDRNLDYDYIRSIAVTGAWLGFDHWTKPKYPSDEIRVDFVRRLFEEGFTRIMISGDLGRPSYQPHHGGSPGFAGLLTQVRDRLPASIIEQATITNPREFFAFEPKEAV</sequence>
<dbReference type="AlphaFoldDB" id="A0A840EYJ4"/>
<feature type="binding site" description="via carbamate group" evidence="4">
    <location>
        <position position="136"/>
    </location>
    <ligand>
        <name>Zn(2+)</name>
        <dbReference type="ChEBI" id="CHEBI:29105"/>
        <label>1</label>
    </ligand>
</feature>
<evidence type="ECO:0000256" key="1">
    <source>
        <dbReference type="ARBA" id="ARBA00022723"/>
    </source>
</evidence>
<evidence type="ECO:0000256" key="3">
    <source>
        <dbReference type="PIRSR" id="PIRSR601559-50"/>
    </source>
</evidence>
<dbReference type="InterPro" id="IPR017947">
    <property type="entry name" value="AryldialkylPase_Zn-BS"/>
</dbReference>
<feature type="binding site" evidence="4">
    <location>
        <position position="24"/>
    </location>
    <ligand>
        <name>Zn(2+)</name>
        <dbReference type="ChEBI" id="CHEBI:29105"/>
        <label>1</label>
    </ligand>
</feature>
<feature type="binding site" evidence="4">
    <location>
        <position position="170"/>
    </location>
    <ligand>
        <name>Zn(2+)</name>
        <dbReference type="ChEBI" id="CHEBI:29105"/>
        <label>2</label>
    </ligand>
</feature>
<dbReference type="Pfam" id="PF02126">
    <property type="entry name" value="PTE"/>
    <property type="match status" value="1"/>
</dbReference>
<comment type="cofactor">
    <cofactor evidence="4">
        <name>a divalent metal cation</name>
        <dbReference type="ChEBI" id="CHEBI:60240"/>
    </cofactor>
    <text evidence="4">Binds 2 divalent metal cations per subunit.</text>
</comment>
<dbReference type="PROSITE" id="PS51347">
    <property type="entry name" value="PHOSPHOTRIESTERASE_2"/>
    <property type="match status" value="1"/>
</dbReference>
<dbReference type="InterPro" id="IPR001559">
    <property type="entry name" value="Phosphotriesterase"/>
</dbReference>
<dbReference type="Proteomes" id="UP000551501">
    <property type="component" value="Unassembled WGS sequence"/>
</dbReference>
<dbReference type="RefSeq" id="WP_183369287.1">
    <property type="nucleotide sequence ID" value="NZ_BAABHL010000048.1"/>
</dbReference>
<dbReference type="PANTHER" id="PTHR10819">
    <property type="entry name" value="PHOSPHOTRIESTERASE-RELATED"/>
    <property type="match status" value="1"/>
</dbReference>
<feature type="modified residue" description="N6-carboxylysine" evidence="3 5">
    <location>
        <position position="136"/>
    </location>
</feature>
<feature type="binding site" description="via carbamate group" evidence="4">
    <location>
        <position position="136"/>
    </location>
    <ligand>
        <name>Zn(2+)</name>
        <dbReference type="ChEBI" id="CHEBI:29105"/>
        <label>2</label>
    </ligand>
</feature>
<keyword evidence="2" id="KW-0378">Hydrolase</keyword>
<dbReference type="GO" id="GO:0008270">
    <property type="term" value="F:zinc ion binding"/>
    <property type="evidence" value="ECO:0007669"/>
    <property type="project" value="InterPro"/>
</dbReference>
<organism evidence="6 7">
    <name type="scientific">Gordonia humi</name>
    <dbReference type="NCBI Taxonomy" id="686429"/>
    <lineage>
        <taxon>Bacteria</taxon>
        <taxon>Bacillati</taxon>
        <taxon>Actinomycetota</taxon>
        <taxon>Actinomycetes</taxon>
        <taxon>Mycobacteriales</taxon>
        <taxon>Gordoniaceae</taxon>
        <taxon>Gordonia</taxon>
    </lineage>
</organism>
<comment type="caution">
    <text evidence="6">The sequence shown here is derived from an EMBL/GenBank/DDBJ whole genome shotgun (WGS) entry which is preliminary data.</text>
</comment>
<accession>A0A840EYJ4</accession>
<reference evidence="6 7" key="1">
    <citation type="submission" date="2020-08" db="EMBL/GenBank/DDBJ databases">
        <title>Sequencing the genomes of 1000 actinobacteria strains.</title>
        <authorList>
            <person name="Klenk H.-P."/>
        </authorList>
    </citation>
    <scope>NUCLEOTIDE SEQUENCE [LARGE SCALE GENOMIC DNA]</scope>
    <source>
        <strain evidence="6 7">DSM 45298</strain>
    </source>
</reference>
<feature type="binding site" evidence="4">
    <location>
        <position position="254"/>
    </location>
    <ligand>
        <name>Zn(2+)</name>
        <dbReference type="ChEBI" id="CHEBI:29105"/>
        <label>1</label>
    </ligand>
</feature>
<evidence type="ECO:0000256" key="5">
    <source>
        <dbReference type="PROSITE-ProRule" id="PRU00679"/>
    </source>
</evidence>
<dbReference type="Gene3D" id="3.20.20.140">
    <property type="entry name" value="Metal-dependent hydrolases"/>
    <property type="match status" value="1"/>
</dbReference>
<evidence type="ECO:0000256" key="4">
    <source>
        <dbReference type="PIRSR" id="PIRSR601559-51"/>
    </source>
</evidence>
<dbReference type="PIRSF" id="PIRSF016839">
    <property type="entry name" value="PhP"/>
    <property type="match status" value="1"/>
</dbReference>
<comment type="similarity">
    <text evidence="5">Belongs to the metallo-dependent hydrolases superfamily. Phosphotriesterase family.</text>
</comment>
<dbReference type="PANTHER" id="PTHR10819:SF3">
    <property type="entry name" value="PHOSPHOTRIESTERASE-RELATED PROTEIN"/>
    <property type="match status" value="1"/>
</dbReference>
<keyword evidence="7" id="KW-1185">Reference proteome</keyword>
<dbReference type="SUPFAM" id="SSF51556">
    <property type="entry name" value="Metallo-dependent hydrolases"/>
    <property type="match status" value="1"/>
</dbReference>
<dbReference type="EMBL" id="JACIFP010000001">
    <property type="protein sequence ID" value="MBB4134059.1"/>
    <property type="molecule type" value="Genomic_DNA"/>
</dbReference>
<gene>
    <name evidence="6" type="ORF">BKA16_000611</name>
</gene>